<name>J0MR83_9ACTO</name>
<accession>J0MR83</accession>
<dbReference type="Proteomes" id="UP000004578">
    <property type="component" value="Unassembled WGS sequence"/>
</dbReference>
<organism evidence="2 3">
    <name type="scientific">Schaalia georgiae F0490</name>
    <dbReference type="NCBI Taxonomy" id="1125717"/>
    <lineage>
        <taxon>Bacteria</taxon>
        <taxon>Bacillati</taxon>
        <taxon>Actinomycetota</taxon>
        <taxon>Actinomycetes</taxon>
        <taxon>Actinomycetales</taxon>
        <taxon>Actinomycetaceae</taxon>
        <taxon>Schaalia</taxon>
    </lineage>
</organism>
<keyword evidence="3" id="KW-1185">Reference proteome</keyword>
<dbReference type="AlphaFoldDB" id="J0MR83"/>
<comment type="caution">
    <text evidence="2">The sequence shown here is derived from an EMBL/GenBank/DDBJ whole genome shotgun (WGS) entry which is preliminary data.</text>
</comment>
<sequence>MTMRTPIPAPPLHDAALWLIGAPAAALLAAYAWATAPALSADAPDQIIAVVLACALGALIAWNLLWSAIAHAAAAGRAPGAL</sequence>
<keyword evidence="1" id="KW-0472">Membrane</keyword>
<protein>
    <recommendedName>
        <fullName evidence="4">Lipoprotein</fullName>
    </recommendedName>
</protein>
<reference evidence="2 3" key="1">
    <citation type="submission" date="2012-05" db="EMBL/GenBank/DDBJ databases">
        <authorList>
            <person name="Harkins D.M."/>
            <person name="Madupu R."/>
            <person name="Durkin A.S."/>
            <person name="Torralba M."/>
            <person name="Methe B."/>
            <person name="Sutton G.G."/>
            <person name="Nelson K.E."/>
        </authorList>
    </citation>
    <scope>NUCLEOTIDE SEQUENCE [LARGE SCALE GENOMIC DNA]</scope>
    <source>
        <strain evidence="2 3">F0490</strain>
    </source>
</reference>
<dbReference type="EMBL" id="AKFS01000288">
    <property type="protein sequence ID" value="EJF36764.1"/>
    <property type="molecule type" value="Genomic_DNA"/>
</dbReference>
<proteinExistence type="predicted"/>
<evidence type="ECO:0000313" key="2">
    <source>
        <dbReference type="EMBL" id="EJF36764.1"/>
    </source>
</evidence>
<evidence type="ECO:0008006" key="4">
    <source>
        <dbReference type="Google" id="ProtNLM"/>
    </source>
</evidence>
<feature type="transmembrane region" description="Helical" evidence="1">
    <location>
        <begin position="46"/>
        <end position="65"/>
    </location>
</feature>
<evidence type="ECO:0000313" key="3">
    <source>
        <dbReference type="Proteomes" id="UP000004578"/>
    </source>
</evidence>
<keyword evidence="1" id="KW-0812">Transmembrane</keyword>
<feature type="non-terminal residue" evidence="2">
    <location>
        <position position="82"/>
    </location>
</feature>
<feature type="transmembrane region" description="Helical" evidence="1">
    <location>
        <begin position="12"/>
        <end position="34"/>
    </location>
</feature>
<evidence type="ECO:0000256" key="1">
    <source>
        <dbReference type="SAM" id="Phobius"/>
    </source>
</evidence>
<keyword evidence="1" id="KW-1133">Transmembrane helix</keyword>
<gene>
    <name evidence="2" type="ORF">HMPREF1317_2333</name>
</gene>